<accession>L1JXU2</accession>
<feature type="coiled-coil region" evidence="1">
    <location>
        <begin position="213"/>
        <end position="261"/>
    </location>
</feature>
<sequence length="285" mass="32169">MPQSNKDAVVTPEEDDEVTYVKTERCDEDEDKNHLGSKRKRKEDTPIKKRLQSDLMEEPARTARAARRLNVDEDKEDDEDGEEEEKDTGRESGVRLESDSSEVNHDDEGSDDEGVARDGDDDLDGEGHEHFHDTQSTTHEHESWSQSGEFSPSDDSQEGDESAHEASQQSSNVEQQEVEHTEQDELAQKIKSDAPLGIEVKLPKDESVDEERFVSLEDDLKSVRKENDELKRREVELMASVKDLSRRNEELLEIVESAKQVLSSILPSSCGEPSYGGETFEGHTI</sequence>
<gene>
    <name evidence="3" type="ORF">GUITHDRAFT_101358</name>
</gene>
<dbReference type="PaxDb" id="55529-EKX52908"/>
<feature type="compositionally biased region" description="Basic and acidic residues" evidence="2">
    <location>
        <begin position="125"/>
        <end position="143"/>
    </location>
</feature>
<evidence type="ECO:0000256" key="1">
    <source>
        <dbReference type="SAM" id="Coils"/>
    </source>
</evidence>
<protein>
    <submittedName>
        <fullName evidence="3 4">Uncharacterized protein</fullName>
    </submittedName>
</protein>
<feature type="region of interest" description="Disordered" evidence="2">
    <location>
        <begin position="1"/>
        <end position="208"/>
    </location>
</feature>
<dbReference type="HOGENOM" id="CLU_978101_0_0_1"/>
<feature type="compositionally biased region" description="Low complexity" evidence="2">
    <location>
        <begin position="165"/>
        <end position="175"/>
    </location>
</feature>
<dbReference type="OMA" id="SELEECG"/>
<dbReference type="KEGG" id="gtt:GUITHDRAFT_101358"/>
<keyword evidence="1" id="KW-0175">Coiled coil</keyword>
<name>L1JXU2_GUITC</name>
<dbReference type="Proteomes" id="UP000011087">
    <property type="component" value="Unassembled WGS sequence"/>
</dbReference>
<proteinExistence type="predicted"/>
<feature type="compositionally biased region" description="Acidic residues" evidence="2">
    <location>
        <begin position="73"/>
        <end position="86"/>
    </location>
</feature>
<dbReference type="AlphaFoldDB" id="L1JXU2"/>
<dbReference type="EnsemblProtists" id="EKX52908">
    <property type="protein sequence ID" value="EKX52908"/>
    <property type="gene ID" value="GUITHDRAFT_101358"/>
</dbReference>
<feature type="compositionally biased region" description="Acidic residues" evidence="2">
    <location>
        <begin position="108"/>
        <end position="124"/>
    </location>
</feature>
<dbReference type="GeneID" id="17309553"/>
<feature type="compositionally biased region" description="Polar residues" evidence="2">
    <location>
        <begin position="144"/>
        <end position="154"/>
    </location>
</feature>
<reference evidence="5" key="2">
    <citation type="submission" date="2012-11" db="EMBL/GenBank/DDBJ databases">
        <authorList>
            <person name="Kuo A."/>
            <person name="Curtis B.A."/>
            <person name="Tanifuji G."/>
            <person name="Burki F."/>
            <person name="Gruber A."/>
            <person name="Irimia M."/>
            <person name="Maruyama S."/>
            <person name="Arias M.C."/>
            <person name="Ball S.G."/>
            <person name="Gile G.H."/>
            <person name="Hirakawa Y."/>
            <person name="Hopkins J.F."/>
            <person name="Rensing S.A."/>
            <person name="Schmutz J."/>
            <person name="Symeonidi A."/>
            <person name="Elias M."/>
            <person name="Eveleigh R.J."/>
            <person name="Herman E.K."/>
            <person name="Klute M.J."/>
            <person name="Nakayama T."/>
            <person name="Obornik M."/>
            <person name="Reyes-Prieto A."/>
            <person name="Armbrust E.V."/>
            <person name="Aves S.J."/>
            <person name="Beiko R.G."/>
            <person name="Coutinho P."/>
            <person name="Dacks J.B."/>
            <person name="Durnford D.G."/>
            <person name="Fast N.M."/>
            <person name="Green B.R."/>
            <person name="Grisdale C."/>
            <person name="Hempe F."/>
            <person name="Henrissat B."/>
            <person name="Hoppner M.P."/>
            <person name="Ishida K.-I."/>
            <person name="Kim E."/>
            <person name="Koreny L."/>
            <person name="Kroth P.G."/>
            <person name="Liu Y."/>
            <person name="Malik S.-B."/>
            <person name="Maier U.G."/>
            <person name="McRose D."/>
            <person name="Mock T."/>
            <person name="Neilson J.A."/>
            <person name="Onodera N.T."/>
            <person name="Poole A.M."/>
            <person name="Pritham E.J."/>
            <person name="Richards T.A."/>
            <person name="Rocap G."/>
            <person name="Roy S.W."/>
            <person name="Sarai C."/>
            <person name="Schaack S."/>
            <person name="Shirato S."/>
            <person name="Slamovits C.H."/>
            <person name="Spencer D.F."/>
            <person name="Suzuki S."/>
            <person name="Worden A.Z."/>
            <person name="Zauner S."/>
            <person name="Barry K."/>
            <person name="Bell C."/>
            <person name="Bharti A.K."/>
            <person name="Crow J.A."/>
            <person name="Grimwood J."/>
            <person name="Kramer R."/>
            <person name="Lindquist E."/>
            <person name="Lucas S."/>
            <person name="Salamov A."/>
            <person name="McFadden G.I."/>
            <person name="Lane C.E."/>
            <person name="Keeling P.J."/>
            <person name="Gray M.W."/>
            <person name="Grigoriev I.V."/>
            <person name="Archibald J.M."/>
        </authorList>
    </citation>
    <scope>NUCLEOTIDE SEQUENCE</scope>
    <source>
        <strain evidence="5">CCMP2712</strain>
    </source>
</reference>
<evidence type="ECO:0000313" key="3">
    <source>
        <dbReference type="EMBL" id="EKX52908.1"/>
    </source>
</evidence>
<reference evidence="4" key="3">
    <citation type="submission" date="2015-06" db="UniProtKB">
        <authorList>
            <consortium name="EnsemblProtists"/>
        </authorList>
    </citation>
    <scope>IDENTIFICATION</scope>
</reference>
<feature type="compositionally biased region" description="Basic and acidic residues" evidence="2">
    <location>
        <begin position="177"/>
        <end position="192"/>
    </location>
</feature>
<dbReference type="RefSeq" id="XP_005839888.1">
    <property type="nucleotide sequence ID" value="XM_005839831.1"/>
</dbReference>
<dbReference type="EMBL" id="JH992971">
    <property type="protein sequence ID" value="EKX52908.1"/>
    <property type="molecule type" value="Genomic_DNA"/>
</dbReference>
<keyword evidence="5" id="KW-1185">Reference proteome</keyword>
<reference evidence="3 5" key="1">
    <citation type="journal article" date="2012" name="Nature">
        <title>Algal genomes reveal evolutionary mosaicism and the fate of nucleomorphs.</title>
        <authorList>
            <consortium name="DOE Joint Genome Institute"/>
            <person name="Curtis B.A."/>
            <person name="Tanifuji G."/>
            <person name="Burki F."/>
            <person name="Gruber A."/>
            <person name="Irimia M."/>
            <person name="Maruyama S."/>
            <person name="Arias M.C."/>
            <person name="Ball S.G."/>
            <person name="Gile G.H."/>
            <person name="Hirakawa Y."/>
            <person name="Hopkins J.F."/>
            <person name="Kuo A."/>
            <person name="Rensing S.A."/>
            <person name="Schmutz J."/>
            <person name="Symeonidi A."/>
            <person name="Elias M."/>
            <person name="Eveleigh R.J."/>
            <person name="Herman E.K."/>
            <person name="Klute M.J."/>
            <person name="Nakayama T."/>
            <person name="Obornik M."/>
            <person name="Reyes-Prieto A."/>
            <person name="Armbrust E.V."/>
            <person name="Aves S.J."/>
            <person name="Beiko R.G."/>
            <person name="Coutinho P."/>
            <person name="Dacks J.B."/>
            <person name="Durnford D.G."/>
            <person name="Fast N.M."/>
            <person name="Green B.R."/>
            <person name="Grisdale C.J."/>
            <person name="Hempel F."/>
            <person name="Henrissat B."/>
            <person name="Hoppner M.P."/>
            <person name="Ishida K."/>
            <person name="Kim E."/>
            <person name="Koreny L."/>
            <person name="Kroth P.G."/>
            <person name="Liu Y."/>
            <person name="Malik S.B."/>
            <person name="Maier U.G."/>
            <person name="McRose D."/>
            <person name="Mock T."/>
            <person name="Neilson J.A."/>
            <person name="Onodera N.T."/>
            <person name="Poole A.M."/>
            <person name="Pritham E.J."/>
            <person name="Richards T.A."/>
            <person name="Rocap G."/>
            <person name="Roy S.W."/>
            <person name="Sarai C."/>
            <person name="Schaack S."/>
            <person name="Shirato S."/>
            <person name="Slamovits C.H."/>
            <person name="Spencer D.F."/>
            <person name="Suzuki S."/>
            <person name="Worden A.Z."/>
            <person name="Zauner S."/>
            <person name="Barry K."/>
            <person name="Bell C."/>
            <person name="Bharti A.K."/>
            <person name="Crow J.A."/>
            <person name="Grimwood J."/>
            <person name="Kramer R."/>
            <person name="Lindquist E."/>
            <person name="Lucas S."/>
            <person name="Salamov A."/>
            <person name="McFadden G.I."/>
            <person name="Lane C.E."/>
            <person name="Keeling P.J."/>
            <person name="Gray M.W."/>
            <person name="Grigoriev I.V."/>
            <person name="Archibald J.M."/>
        </authorList>
    </citation>
    <scope>NUCLEOTIDE SEQUENCE</scope>
    <source>
        <strain evidence="3 5">CCMP2712</strain>
    </source>
</reference>
<feature type="compositionally biased region" description="Basic and acidic residues" evidence="2">
    <location>
        <begin position="87"/>
        <end position="107"/>
    </location>
</feature>
<evidence type="ECO:0000313" key="4">
    <source>
        <dbReference type="EnsemblProtists" id="EKX52908"/>
    </source>
</evidence>
<evidence type="ECO:0000256" key="2">
    <source>
        <dbReference type="SAM" id="MobiDB-lite"/>
    </source>
</evidence>
<evidence type="ECO:0000313" key="5">
    <source>
        <dbReference type="Proteomes" id="UP000011087"/>
    </source>
</evidence>
<organism evidence="3">
    <name type="scientific">Guillardia theta (strain CCMP2712)</name>
    <name type="common">Cryptophyte</name>
    <dbReference type="NCBI Taxonomy" id="905079"/>
    <lineage>
        <taxon>Eukaryota</taxon>
        <taxon>Cryptophyceae</taxon>
        <taxon>Pyrenomonadales</taxon>
        <taxon>Geminigeraceae</taxon>
        <taxon>Guillardia</taxon>
    </lineage>
</organism>